<sequence length="123" mass="13701">MMRLRAFLPTNDKIVKMHMHPSPHTSVTHYSRIGSHFCLELGTPTVIIISLLSGNGDNLYSIFFIWIRIPLTKDQIIALTIAKDNNIICICQMANLPTLPLLESRETVSKEAPGSTSKVALLD</sequence>
<keyword evidence="2" id="KW-1185">Reference proteome</keyword>
<evidence type="ECO:0000313" key="1">
    <source>
        <dbReference type="EMBL" id="VFQ82218.1"/>
    </source>
</evidence>
<accession>A0A484M2J0</accession>
<proteinExistence type="predicted"/>
<dbReference type="Proteomes" id="UP000595140">
    <property type="component" value="Unassembled WGS sequence"/>
</dbReference>
<protein>
    <submittedName>
        <fullName evidence="1">Uncharacterized protein</fullName>
    </submittedName>
</protein>
<dbReference type="AlphaFoldDB" id="A0A484M2J0"/>
<evidence type="ECO:0000313" key="2">
    <source>
        <dbReference type="Proteomes" id="UP000595140"/>
    </source>
</evidence>
<dbReference type="EMBL" id="OOIL02002347">
    <property type="protein sequence ID" value="VFQ82218.1"/>
    <property type="molecule type" value="Genomic_DNA"/>
</dbReference>
<gene>
    <name evidence="1" type="ORF">CCAM_LOCUS23994</name>
</gene>
<name>A0A484M2J0_9ASTE</name>
<reference evidence="1 2" key="1">
    <citation type="submission" date="2018-04" db="EMBL/GenBank/DDBJ databases">
        <authorList>
            <person name="Vogel A."/>
        </authorList>
    </citation>
    <scope>NUCLEOTIDE SEQUENCE [LARGE SCALE GENOMIC DNA]</scope>
</reference>
<organism evidence="1 2">
    <name type="scientific">Cuscuta campestris</name>
    <dbReference type="NCBI Taxonomy" id="132261"/>
    <lineage>
        <taxon>Eukaryota</taxon>
        <taxon>Viridiplantae</taxon>
        <taxon>Streptophyta</taxon>
        <taxon>Embryophyta</taxon>
        <taxon>Tracheophyta</taxon>
        <taxon>Spermatophyta</taxon>
        <taxon>Magnoliopsida</taxon>
        <taxon>eudicotyledons</taxon>
        <taxon>Gunneridae</taxon>
        <taxon>Pentapetalae</taxon>
        <taxon>asterids</taxon>
        <taxon>lamiids</taxon>
        <taxon>Solanales</taxon>
        <taxon>Convolvulaceae</taxon>
        <taxon>Cuscuteae</taxon>
        <taxon>Cuscuta</taxon>
        <taxon>Cuscuta subgen. Grammica</taxon>
        <taxon>Cuscuta sect. Cleistogrammica</taxon>
    </lineage>
</organism>